<protein>
    <recommendedName>
        <fullName evidence="11">CAF1B/HIR1 beta-propeller domain-containing protein</fullName>
    </recommendedName>
</protein>
<dbReference type="InterPro" id="IPR045145">
    <property type="entry name" value="PTHR15271"/>
</dbReference>
<dbReference type="GO" id="GO:0006281">
    <property type="term" value="P:DNA repair"/>
    <property type="evidence" value="ECO:0007669"/>
    <property type="project" value="UniProtKB-KW"/>
</dbReference>
<dbReference type="InterPro" id="IPR015943">
    <property type="entry name" value="WD40/YVTN_repeat-like_dom_sf"/>
</dbReference>
<keyword evidence="13" id="KW-1185">Reference proteome</keyword>
<dbReference type="SUPFAM" id="SSF50978">
    <property type="entry name" value="WD40 repeat-like"/>
    <property type="match status" value="1"/>
</dbReference>
<dbReference type="GO" id="GO:0033186">
    <property type="term" value="C:CAF-1 complex"/>
    <property type="evidence" value="ECO:0007669"/>
    <property type="project" value="TreeGrafter"/>
</dbReference>
<dbReference type="PROSITE" id="PS00678">
    <property type="entry name" value="WD_REPEATS_1"/>
    <property type="match status" value="1"/>
</dbReference>
<dbReference type="InterPro" id="IPR001680">
    <property type="entry name" value="WD40_rpt"/>
</dbReference>
<keyword evidence="8" id="KW-0539">Nucleus</keyword>
<accession>A0AAV5R1S6</accession>
<keyword evidence="4" id="KW-0677">Repeat</keyword>
<feature type="region of interest" description="Disordered" evidence="10">
    <location>
        <begin position="324"/>
        <end position="359"/>
    </location>
</feature>
<feature type="compositionally biased region" description="Basic and acidic residues" evidence="10">
    <location>
        <begin position="250"/>
        <end position="274"/>
    </location>
</feature>
<evidence type="ECO:0000313" key="12">
    <source>
        <dbReference type="EMBL" id="GMM45158.1"/>
    </source>
</evidence>
<dbReference type="PROSITE" id="PS50082">
    <property type="entry name" value="WD_REPEATS_2"/>
    <property type="match status" value="2"/>
</dbReference>
<evidence type="ECO:0000256" key="3">
    <source>
        <dbReference type="ARBA" id="ARBA00022574"/>
    </source>
</evidence>
<keyword evidence="5" id="KW-0227">DNA damage</keyword>
<dbReference type="GO" id="GO:0006334">
    <property type="term" value="P:nucleosome assembly"/>
    <property type="evidence" value="ECO:0007669"/>
    <property type="project" value="TreeGrafter"/>
</dbReference>
<dbReference type="AlphaFoldDB" id="A0AAV5R1S6"/>
<feature type="repeat" description="WD" evidence="9">
    <location>
        <begin position="89"/>
        <end position="123"/>
    </location>
</feature>
<dbReference type="InterPro" id="IPR036322">
    <property type="entry name" value="WD40_repeat_dom_sf"/>
</dbReference>
<dbReference type="GO" id="GO:0006335">
    <property type="term" value="P:DNA replication-dependent chromatin assembly"/>
    <property type="evidence" value="ECO:0007669"/>
    <property type="project" value="InterPro"/>
</dbReference>
<dbReference type="PROSITE" id="PS50294">
    <property type="entry name" value="WD_REPEATS_REGION"/>
    <property type="match status" value="2"/>
</dbReference>
<reference evidence="12 13" key="1">
    <citation type="journal article" date="2023" name="Elife">
        <title>Identification of key yeast species and microbe-microbe interactions impacting larval growth of Drosophila in the wild.</title>
        <authorList>
            <person name="Mure A."/>
            <person name="Sugiura Y."/>
            <person name="Maeda R."/>
            <person name="Honda K."/>
            <person name="Sakurai N."/>
            <person name="Takahashi Y."/>
            <person name="Watada M."/>
            <person name="Katoh T."/>
            <person name="Gotoh A."/>
            <person name="Gotoh Y."/>
            <person name="Taniguchi I."/>
            <person name="Nakamura K."/>
            <person name="Hayashi T."/>
            <person name="Katayama T."/>
            <person name="Uemura T."/>
            <person name="Hattori Y."/>
        </authorList>
    </citation>
    <scope>NUCLEOTIDE SEQUENCE [LARGE SCALE GENOMIC DNA]</scope>
    <source>
        <strain evidence="12 13">PK-24</strain>
    </source>
</reference>
<feature type="domain" description="CAF1B/HIR1 beta-propeller" evidence="11">
    <location>
        <begin position="30"/>
        <end position="226"/>
    </location>
</feature>
<evidence type="ECO:0000256" key="9">
    <source>
        <dbReference type="PROSITE-ProRule" id="PRU00221"/>
    </source>
</evidence>
<name>A0AAV5R1S6_PICKL</name>
<feature type="region of interest" description="Disordered" evidence="10">
    <location>
        <begin position="250"/>
        <end position="276"/>
    </location>
</feature>
<dbReference type="SMART" id="SM00320">
    <property type="entry name" value="WD40"/>
    <property type="match status" value="5"/>
</dbReference>
<keyword evidence="3 9" id="KW-0853">WD repeat</keyword>
<gene>
    <name evidence="12" type="ORF">DAPK24_017330</name>
</gene>
<dbReference type="Gene3D" id="2.130.10.10">
    <property type="entry name" value="YVTN repeat-like/Quinoprotein amine dehydrogenase"/>
    <property type="match status" value="2"/>
</dbReference>
<feature type="compositionally biased region" description="Low complexity" evidence="10">
    <location>
        <begin position="345"/>
        <end position="359"/>
    </location>
</feature>
<evidence type="ECO:0000256" key="2">
    <source>
        <dbReference type="ARBA" id="ARBA00007306"/>
    </source>
</evidence>
<dbReference type="EMBL" id="BTGB01000002">
    <property type="protein sequence ID" value="GMM45158.1"/>
    <property type="molecule type" value="Genomic_DNA"/>
</dbReference>
<comment type="similarity">
    <text evidence="2">Belongs to the WD repeat HIR1 family.</text>
</comment>
<dbReference type="Proteomes" id="UP001378960">
    <property type="component" value="Unassembled WGS sequence"/>
</dbReference>
<feature type="repeat" description="WD" evidence="9">
    <location>
        <begin position="191"/>
        <end position="232"/>
    </location>
</feature>
<dbReference type="InterPro" id="IPR019775">
    <property type="entry name" value="WD40_repeat_CS"/>
</dbReference>
<dbReference type="Pfam" id="PF24105">
    <property type="entry name" value="Beta-prop_CAF1B_HIR1"/>
    <property type="match status" value="2"/>
</dbReference>
<feature type="region of interest" description="Disordered" evidence="10">
    <location>
        <begin position="711"/>
        <end position="737"/>
    </location>
</feature>
<evidence type="ECO:0000259" key="11">
    <source>
        <dbReference type="Pfam" id="PF24105"/>
    </source>
</evidence>
<dbReference type="PANTHER" id="PTHR15271:SF4">
    <property type="entry name" value="CHROMATIN ASSEMBLY FACTOR 1 SUBUNIT B"/>
    <property type="match status" value="1"/>
</dbReference>
<feature type="domain" description="CAF1B/HIR1 beta-propeller" evidence="11">
    <location>
        <begin position="412"/>
        <end position="606"/>
    </location>
</feature>
<evidence type="ECO:0000256" key="7">
    <source>
        <dbReference type="ARBA" id="ARBA00023204"/>
    </source>
</evidence>
<keyword evidence="6" id="KW-0156">Chromatin regulator</keyword>
<evidence type="ECO:0000256" key="1">
    <source>
        <dbReference type="ARBA" id="ARBA00004123"/>
    </source>
</evidence>
<evidence type="ECO:0000313" key="13">
    <source>
        <dbReference type="Proteomes" id="UP001378960"/>
    </source>
</evidence>
<keyword evidence="7" id="KW-0234">DNA repair</keyword>
<evidence type="ECO:0000256" key="8">
    <source>
        <dbReference type="ARBA" id="ARBA00023242"/>
    </source>
</evidence>
<comment type="caution">
    <text evidence="12">The sequence shown here is derived from an EMBL/GenBank/DDBJ whole genome shotgun (WGS) entry which is preliminary data.</text>
</comment>
<comment type="subcellular location">
    <subcellularLocation>
        <location evidence="1">Nucleus</location>
    </subcellularLocation>
</comment>
<organism evidence="12 13">
    <name type="scientific">Pichia kluyveri</name>
    <name type="common">Yeast</name>
    <dbReference type="NCBI Taxonomy" id="36015"/>
    <lineage>
        <taxon>Eukaryota</taxon>
        <taxon>Fungi</taxon>
        <taxon>Dikarya</taxon>
        <taxon>Ascomycota</taxon>
        <taxon>Saccharomycotina</taxon>
        <taxon>Pichiomycetes</taxon>
        <taxon>Pichiales</taxon>
        <taxon>Pichiaceae</taxon>
        <taxon>Pichia</taxon>
    </lineage>
</organism>
<evidence type="ECO:0000256" key="6">
    <source>
        <dbReference type="ARBA" id="ARBA00022853"/>
    </source>
</evidence>
<proteinExistence type="inferred from homology"/>
<evidence type="ECO:0000256" key="4">
    <source>
        <dbReference type="ARBA" id="ARBA00022737"/>
    </source>
</evidence>
<dbReference type="PANTHER" id="PTHR15271">
    <property type="entry name" value="CHROMATIN ASSEMBLY FACTOR 1 SUBUNIT B"/>
    <property type="match status" value="1"/>
</dbReference>
<evidence type="ECO:0000256" key="5">
    <source>
        <dbReference type="ARBA" id="ARBA00022763"/>
    </source>
</evidence>
<dbReference type="InterPro" id="IPR055410">
    <property type="entry name" value="Beta-prop_CAF1B_HIR1"/>
</dbReference>
<dbReference type="GO" id="GO:0005634">
    <property type="term" value="C:nucleus"/>
    <property type="evidence" value="ECO:0007669"/>
    <property type="project" value="UniProtKB-SubCell"/>
</dbReference>
<sequence>MESSVKLENTEETYNIEQNPIVHVRAKTLALHWHENASAIYTLTTQPGKPGERSARFVTGGGDNNARLWSVDYSEDGNEVVGVKYLSSITKHTQAVNCVRFNNNGKLLATASDDGTIMIWELSDKIVREFGQDVDDDIKESWVMKVACFSSTMSEIYDICWSPDSKYICCGLMDNIIRIFSVETGVMVKQIAEHSNYVQGVAWDPRGNYICSQSADRSVHVYKISTGSNGELNVGPTAFYKSIKGETKPSKIVNENKQEDKKDEKKEIKPKIEVSNDTSYKKPTAINSANLQNMVYEPIINTIHSSNNNQLTKENILQSVITSHSSASSTMMEPPAQAPRHKRTYSNSSTSSSHSHISRCISPSPMPLPAVMPSSPSHKQLGLTAIISSSNKAMNNDNATDSRTSSVHLSANTSLTSVNADTSSSVPAQSINTSNATTISTTSNGPRYHYLYHNETLQSFFRRLTFSPDGSLLITTCGIYKNVDKKDEKNNKEVIENTVYVYIRAGLNRGPIVHLPGLKKPAIVVRFSPVRYSLIKAHNEENVFNLKYRMLFAIATQDSILVYDTQRLKCVAIVTGIHYAVITDIVWSSDGRSIFVSSNDGFISCAILSPQLVGDIEGGFEEEEMKHFEGYIEAEMANKHEVVMKASEKQDTPKKPKINTLSTNLIRKNNKASKSVSTNLPPPPPATIAVEQSEQEKLAAKEKSVIDLLMKSQKKDKKDSTKVDASTDASKRLCKDK</sequence>
<evidence type="ECO:0000256" key="10">
    <source>
        <dbReference type="SAM" id="MobiDB-lite"/>
    </source>
</evidence>